<evidence type="ECO:0000313" key="4">
    <source>
        <dbReference type="Proteomes" id="UP000016930"/>
    </source>
</evidence>
<feature type="region of interest" description="Disordered" evidence="2">
    <location>
        <begin position="46"/>
        <end position="70"/>
    </location>
</feature>
<sequence>MFPKGPRFPTAKVPDVPGPATYNPQDPEYDTYKRGAFLEKTNRFFKGKASDVPGPGSYDPDGNPSSKSVHDRYVALQRKVEELEKLHVDSKKSHDQELERLRTDLKLALKNGSEQTERADKLKRQLDLTEAKNLEMKKSATLDKAQIRELGMKLRSTEHERTQCTCKQEAAEARRALQTIEAKHKNELREKDARISELSKGIEAEKRQKDLVALKLRETLSVAAQRDRTKLSVEESLREVQAVSEKALSDLEEAKTQAAKKQQGLTCALRSAAKEYGRLASSTISKSPHHKLKRKNGTLQVLVFHLERKLANAEAQVQELAHLVRYTKNDNAFLATQLKEVEEEVAFYRQAWKDCASEKNTPPDLSDLERELADLERDTLLNAEETMEALALDSRIWDKYHRLKSDSLLLHSSTLLKGLLDTQALVDQTAVQLSDAEQRHAELLASLDALSAKYDSLLGELEAANTSLALSKAAEQASAKQLERARAHTEAEVAKVEQNLQREKEAAQRLSATLQKSRIAEEALREEIQKLMEALEEAERYRDAYSSLAEEVEALVARNALAEDEAQRLSRFNAEIVGHNNPAQRIVYVDKIRRELHETKQQLLMSIRDRDTVQMENDGLRHELQLYKSISVPQESKPRTALTRIPRMPPASQSAGLKPELKVSHTTRNISPSPPRRTRFGAITNIDYSRDEMTLDEII</sequence>
<dbReference type="Pfam" id="PF07004">
    <property type="entry name" value="SHIPPO-rpt"/>
    <property type="match status" value="2"/>
</dbReference>
<dbReference type="Pfam" id="PF09403">
    <property type="entry name" value="FadA"/>
    <property type="match status" value="1"/>
</dbReference>
<dbReference type="OrthoDB" id="419631at2759"/>
<dbReference type="Proteomes" id="UP000016930">
    <property type="component" value="Unassembled WGS sequence"/>
</dbReference>
<keyword evidence="1" id="KW-0175">Coiled coil</keyword>
<feature type="coiled-coil region" evidence="1">
    <location>
        <begin position="170"/>
        <end position="208"/>
    </location>
</feature>
<dbReference type="InterPro" id="IPR010736">
    <property type="entry name" value="SHIPPO-rpt"/>
</dbReference>
<protein>
    <recommendedName>
        <fullName evidence="5">Hyaluronan-mediated motility receptor C-terminal domain-containing protein</fullName>
    </recommendedName>
</protein>
<dbReference type="AlphaFoldDB" id="M2PMS2"/>
<evidence type="ECO:0008006" key="5">
    <source>
        <dbReference type="Google" id="ProtNLM"/>
    </source>
</evidence>
<gene>
    <name evidence="3" type="ORF">CERSUDRAFT_154518</name>
</gene>
<feature type="region of interest" description="Disordered" evidence="2">
    <location>
        <begin position="646"/>
        <end position="679"/>
    </location>
</feature>
<organism evidence="3 4">
    <name type="scientific">Ceriporiopsis subvermispora (strain B)</name>
    <name type="common">White-rot fungus</name>
    <name type="synonym">Gelatoporia subvermispora</name>
    <dbReference type="NCBI Taxonomy" id="914234"/>
    <lineage>
        <taxon>Eukaryota</taxon>
        <taxon>Fungi</taxon>
        <taxon>Dikarya</taxon>
        <taxon>Basidiomycota</taxon>
        <taxon>Agaricomycotina</taxon>
        <taxon>Agaricomycetes</taxon>
        <taxon>Polyporales</taxon>
        <taxon>Gelatoporiaceae</taxon>
        <taxon>Gelatoporia</taxon>
    </lineage>
</organism>
<evidence type="ECO:0000313" key="3">
    <source>
        <dbReference type="EMBL" id="EMD37709.1"/>
    </source>
</evidence>
<feature type="coiled-coil region" evidence="1">
    <location>
        <begin position="303"/>
        <end position="385"/>
    </location>
</feature>
<reference evidence="3 4" key="1">
    <citation type="journal article" date="2012" name="Proc. Natl. Acad. Sci. U.S.A.">
        <title>Comparative genomics of Ceriporiopsis subvermispora and Phanerochaete chrysosporium provide insight into selective ligninolysis.</title>
        <authorList>
            <person name="Fernandez-Fueyo E."/>
            <person name="Ruiz-Duenas F.J."/>
            <person name="Ferreira P."/>
            <person name="Floudas D."/>
            <person name="Hibbett D.S."/>
            <person name="Canessa P."/>
            <person name="Larrondo L.F."/>
            <person name="James T.Y."/>
            <person name="Seelenfreund D."/>
            <person name="Lobos S."/>
            <person name="Polanco R."/>
            <person name="Tello M."/>
            <person name="Honda Y."/>
            <person name="Watanabe T."/>
            <person name="Watanabe T."/>
            <person name="Ryu J.S."/>
            <person name="Kubicek C.P."/>
            <person name="Schmoll M."/>
            <person name="Gaskell J."/>
            <person name="Hammel K.E."/>
            <person name="St John F.J."/>
            <person name="Vanden Wymelenberg A."/>
            <person name="Sabat G."/>
            <person name="Splinter BonDurant S."/>
            <person name="Syed K."/>
            <person name="Yadav J.S."/>
            <person name="Doddapaneni H."/>
            <person name="Subramanian V."/>
            <person name="Lavin J.L."/>
            <person name="Oguiza J.A."/>
            <person name="Perez G."/>
            <person name="Pisabarro A.G."/>
            <person name="Ramirez L."/>
            <person name="Santoyo F."/>
            <person name="Master E."/>
            <person name="Coutinho P.M."/>
            <person name="Henrissat B."/>
            <person name="Lombard V."/>
            <person name="Magnuson J.K."/>
            <person name="Kuees U."/>
            <person name="Hori C."/>
            <person name="Igarashi K."/>
            <person name="Samejima M."/>
            <person name="Held B.W."/>
            <person name="Barry K.W."/>
            <person name="LaButti K.M."/>
            <person name="Lapidus A."/>
            <person name="Lindquist E.A."/>
            <person name="Lucas S.M."/>
            <person name="Riley R."/>
            <person name="Salamov A.A."/>
            <person name="Hoffmeister D."/>
            <person name="Schwenk D."/>
            <person name="Hadar Y."/>
            <person name="Yarden O."/>
            <person name="de Vries R.P."/>
            <person name="Wiebenga A."/>
            <person name="Stenlid J."/>
            <person name="Eastwood D."/>
            <person name="Grigoriev I.V."/>
            <person name="Berka R.M."/>
            <person name="Blanchette R.A."/>
            <person name="Kersten P."/>
            <person name="Martinez A.T."/>
            <person name="Vicuna R."/>
            <person name="Cullen D."/>
        </authorList>
    </citation>
    <scope>NUCLEOTIDE SEQUENCE [LARGE SCALE GENOMIC DNA]</scope>
    <source>
        <strain evidence="3 4">B</strain>
    </source>
</reference>
<proteinExistence type="predicted"/>
<feature type="coiled-coil region" evidence="1">
    <location>
        <begin position="433"/>
        <end position="565"/>
    </location>
</feature>
<name>M2PMS2_CERS8</name>
<accession>M2PMS2</accession>
<feature type="region of interest" description="Disordered" evidence="2">
    <location>
        <begin position="1"/>
        <end position="33"/>
    </location>
</feature>
<keyword evidence="4" id="KW-1185">Reference proteome</keyword>
<dbReference type="HOGENOM" id="CLU_023802_0_0_1"/>
<dbReference type="STRING" id="914234.M2PMS2"/>
<evidence type="ECO:0000256" key="1">
    <source>
        <dbReference type="SAM" id="Coils"/>
    </source>
</evidence>
<dbReference type="EMBL" id="KB445796">
    <property type="protein sequence ID" value="EMD37709.1"/>
    <property type="molecule type" value="Genomic_DNA"/>
</dbReference>
<dbReference type="InterPro" id="IPR018543">
    <property type="entry name" value="Adhesion_FadA"/>
</dbReference>
<evidence type="ECO:0000256" key="2">
    <source>
        <dbReference type="SAM" id="MobiDB-lite"/>
    </source>
</evidence>